<sequence length="536" mass="58110">MLVSAHLTSYLHGGTMSQDLDELNQSRSMNLAAHLARLARTLPDAVAFKHDDGIEVTYRELDARVNRLANALVERGVGLGDRVAALMFNRIEFIETYWAAWRLGAICVPFNFRLSPPELEYLLDDSGAKVLILDAVLDTVDQMSLSQPPLRIWVGTNDGTRPAGIDAYDEVLAAASDAPAPAAGSECDTAIIMYTSGTTGRPKGAMLTHGNLLMQSANLIPLFNMTWHSEVNLCATPLFHIAGIGSLLPTFLLGGHTVIAPLAAFDPQAILETVRRYGVTTLFLVPTQWQAVCALPPMDPPITSLRRISWGASPTSIAILEAMDRTFPGVANVAVFGQTEMSPVTCALDAEDAIRKIGSVGKPIPSVESRIVDAAMHDVPVGEVGEIVYRGPTLMKGYWNKPDETAAAFAAGWFHSGDLVRADEEGFIYVVDRLKDMIISGGENIYCAEVEEVIHAHPEVVEAAVIGQPHDKWGEVPIAIVVRRPDSTLTEQTLLEHCAGRLAKFKWPQSVEFVAALPRNASGKVTKHTLRADHAE</sequence>
<evidence type="ECO:0000259" key="3">
    <source>
        <dbReference type="Pfam" id="PF00501"/>
    </source>
</evidence>
<reference evidence="5 6" key="1">
    <citation type="submission" date="2018-03" db="EMBL/GenBank/DDBJ databases">
        <title>Genomic Encyclopedia of Archaeal and Bacterial Type Strains, Phase II (KMG-II): from individual species to whole genera.</title>
        <authorList>
            <person name="Goeker M."/>
        </authorList>
    </citation>
    <scope>NUCLEOTIDE SEQUENCE [LARGE SCALE GENOMIC DNA]</scope>
    <source>
        <strain evidence="5 6">DSM 100065</strain>
    </source>
</reference>
<dbReference type="GO" id="GO:0016878">
    <property type="term" value="F:acid-thiol ligase activity"/>
    <property type="evidence" value="ECO:0007669"/>
    <property type="project" value="UniProtKB-ARBA"/>
</dbReference>
<evidence type="ECO:0000259" key="4">
    <source>
        <dbReference type="Pfam" id="PF13193"/>
    </source>
</evidence>
<dbReference type="InterPro" id="IPR042099">
    <property type="entry name" value="ANL_N_sf"/>
</dbReference>
<evidence type="ECO:0000256" key="1">
    <source>
        <dbReference type="ARBA" id="ARBA00006432"/>
    </source>
</evidence>
<dbReference type="PANTHER" id="PTHR43767">
    <property type="entry name" value="LONG-CHAIN-FATTY-ACID--COA LIGASE"/>
    <property type="match status" value="1"/>
</dbReference>
<organism evidence="5 6">
    <name type="scientific">Antricoccus suffuscus</name>
    <dbReference type="NCBI Taxonomy" id="1629062"/>
    <lineage>
        <taxon>Bacteria</taxon>
        <taxon>Bacillati</taxon>
        <taxon>Actinomycetota</taxon>
        <taxon>Actinomycetes</taxon>
        <taxon>Geodermatophilales</taxon>
        <taxon>Antricoccaceae</taxon>
        <taxon>Antricoccus</taxon>
    </lineage>
</organism>
<dbReference type="InterPro" id="IPR000873">
    <property type="entry name" value="AMP-dep_synth/lig_dom"/>
</dbReference>
<comment type="caution">
    <text evidence="5">The sequence shown here is derived from an EMBL/GenBank/DDBJ whole genome shotgun (WGS) entry which is preliminary data.</text>
</comment>
<evidence type="ECO:0000256" key="2">
    <source>
        <dbReference type="ARBA" id="ARBA00022598"/>
    </source>
</evidence>
<dbReference type="InterPro" id="IPR025110">
    <property type="entry name" value="AMP-bd_C"/>
</dbReference>
<dbReference type="FunFam" id="3.30.300.30:FF:000008">
    <property type="entry name" value="2,3-dihydroxybenzoate-AMP ligase"/>
    <property type="match status" value="1"/>
</dbReference>
<dbReference type="AlphaFoldDB" id="A0A2T0ZSQ5"/>
<keyword evidence="6" id="KW-1185">Reference proteome</keyword>
<dbReference type="CDD" id="cd17631">
    <property type="entry name" value="FACL_FadD13-like"/>
    <property type="match status" value="1"/>
</dbReference>
<gene>
    <name evidence="5" type="ORF">CLV47_11974</name>
</gene>
<dbReference type="Pfam" id="PF13193">
    <property type="entry name" value="AMP-binding_C"/>
    <property type="match status" value="1"/>
</dbReference>
<dbReference type="Gene3D" id="3.30.300.30">
    <property type="match status" value="1"/>
</dbReference>
<proteinExistence type="inferred from homology"/>
<dbReference type="NCBIfam" id="NF004837">
    <property type="entry name" value="PRK06187.1"/>
    <property type="match status" value="1"/>
</dbReference>
<dbReference type="Pfam" id="PF00501">
    <property type="entry name" value="AMP-binding"/>
    <property type="match status" value="1"/>
</dbReference>
<dbReference type="EMBL" id="PVUE01000019">
    <property type="protein sequence ID" value="PRZ39128.1"/>
    <property type="molecule type" value="Genomic_DNA"/>
</dbReference>
<dbReference type="Proteomes" id="UP000237752">
    <property type="component" value="Unassembled WGS sequence"/>
</dbReference>
<evidence type="ECO:0000313" key="6">
    <source>
        <dbReference type="Proteomes" id="UP000237752"/>
    </source>
</evidence>
<feature type="domain" description="AMP-binding enzyme C-terminal" evidence="4">
    <location>
        <begin position="449"/>
        <end position="524"/>
    </location>
</feature>
<keyword evidence="2" id="KW-0436">Ligase</keyword>
<feature type="domain" description="AMP-dependent synthetase/ligase" evidence="3">
    <location>
        <begin position="37"/>
        <end position="399"/>
    </location>
</feature>
<dbReference type="InterPro" id="IPR050237">
    <property type="entry name" value="ATP-dep_AMP-bd_enzyme"/>
</dbReference>
<accession>A0A2T0ZSQ5</accession>
<dbReference type="SUPFAM" id="SSF56801">
    <property type="entry name" value="Acetyl-CoA synthetase-like"/>
    <property type="match status" value="1"/>
</dbReference>
<dbReference type="PANTHER" id="PTHR43767:SF1">
    <property type="entry name" value="NONRIBOSOMAL PEPTIDE SYNTHASE PES1 (EUROFUNG)-RELATED"/>
    <property type="match status" value="1"/>
</dbReference>
<name>A0A2T0ZSQ5_9ACTN</name>
<comment type="similarity">
    <text evidence="1">Belongs to the ATP-dependent AMP-binding enzyme family.</text>
</comment>
<dbReference type="InterPro" id="IPR045851">
    <property type="entry name" value="AMP-bd_C_sf"/>
</dbReference>
<dbReference type="Gene3D" id="3.40.50.12780">
    <property type="entry name" value="N-terminal domain of ligase-like"/>
    <property type="match status" value="1"/>
</dbReference>
<dbReference type="InterPro" id="IPR020845">
    <property type="entry name" value="AMP-binding_CS"/>
</dbReference>
<dbReference type="PROSITE" id="PS00455">
    <property type="entry name" value="AMP_BINDING"/>
    <property type="match status" value="1"/>
</dbReference>
<protein>
    <submittedName>
        <fullName evidence="5">Fatty-acyl-CoA synthase</fullName>
    </submittedName>
</protein>
<evidence type="ECO:0000313" key="5">
    <source>
        <dbReference type="EMBL" id="PRZ39128.1"/>
    </source>
</evidence>